<gene>
    <name evidence="1" type="ORF">AbraCBS73388_003208</name>
</gene>
<reference evidence="1" key="1">
    <citation type="submission" date="2022-07" db="EMBL/GenBank/DDBJ databases">
        <title>Taxonomy of Aspergillus series Nigri: significant species reduction supported by multi-species coalescent approaches.</title>
        <authorList>
            <person name="Bian C."/>
            <person name="Kusuya Y."/>
            <person name="Sklenar F."/>
            <person name="D'hooge E."/>
            <person name="Yaguchi T."/>
            <person name="Takahashi H."/>
            <person name="Hubka V."/>
        </authorList>
    </citation>
    <scope>NUCLEOTIDE SEQUENCE</scope>
    <source>
        <strain evidence="1">CBS 733.88</strain>
    </source>
</reference>
<proteinExistence type="predicted"/>
<name>A0A9W5Z2C6_9EURO</name>
<dbReference type="Proteomes" id="UP001143548">
    <property type="component" value="Unassembled WGS sequence"/>
</dbReference>
<organism evidence="1 2">
    <name type="scientific">Aspergillus brasiliensis</name>
    <dbReference type="NCBI Taxonomy" id="319629"/>
    <lineage>
        <taxon>Eukaryota</taxon>
        <taxon>Fungi</taxon>
        <taxon>Dikarya</taxon>
        <taxon>Ascomycota</taxon>
        <taxon>Pezizomycotina</taxon>
        <taxon>Eurotiomycetes</taxon>
        <taxon>Eurotiomycetidae</taxon>
        <taxon>Eurotiales</taxon>
        <taxon>Aspergillaceae</taxon>
        <taxon>Aspergillus</taxon>
        <taxon>Aspergillus subgen. Circumdati</taxon>
    </lineage>
</organism>
<protein>
    <submittedName>
        <fullName evidence="1">Uncharacterized protein</fullName>
    </submittedName>
</protein>
<comment type="caution">
    <text evidence="1">The sequence shown here is derived from an EMBL/GenBank/DDBJ whole genome shotgun (WGS) entry which is preliminary data.</text>
</comment>
<dbReference type="EMBL" id="BROQ01000165">
    <property type="protein sequence ID" value="GKZ26821.1"/>
    <property type="molecule type" value="Genomic_DNA"/>
</dbReference>
<dbReference type="AlphaFoldDB" id="A0A9W5Z2C6"/>
<accession>A0A9W5Z2C6</accession>
<sequence>MATVTTSTSSTAAGVAFRSASDLRSMVQWLQRLAEAHELWEFLDIDTEELPEAPPNPERFTLQTLQGIARSQQATLATFFRTFYHNIGLSLAQH</sequence>
<evidence type="ECO:0000313" key="2">
    <source>
        <dbReference type="Proteomes" id="UP001143548"/>
    </source>
</evidence>
<evidence type="ECO:0000313" key="1">
    <source>
        <dbReference type="EMBL" id="GKZ26821.1"/>
    </source>
</evidence>